<sequence length="122" mass="12245">MTPLLRVLIVCAGIAGAAGVALGAAAAHVPDASRLAPASSMLLFHASAILAAVLLCERGIVHRIPGLAAGCGFVIGAALFAGDLSLRQFSGHALFPMAAPTGGILLIGSWLLLSVAGLWPRR</sequence>
<gene>
    <name evidence="2" type="ORF">SAMN05444123_101430</name>
</gene>
<dbReference type="EMBL" id="FODT01000001">
    <property type="protein sequence ID" value="SEO14025.1"/>
    <property type="molecule type" value="Genomic_DNA"/>
</dbReference>
<name>A0A1H8M9K5_9BRAD</name>
<evidence type="ECO:0000313" key="2">
    <source>
        <dbReference type="EMBL" id="SEO14025.1"/>
    </source>
</evidence>
<dbReference type="OrthoDB" id="7173378at2"/>
<keyword evidence="3" id="KW-1185">Reference proteome</keyword>
<reference evidence="3" key="1">
    <citation type="submission" date="2016-10" db="EMBL/GenBank/DDBJ databases">
        <authorList>
            <person name="Varghese N."/>
            <person name="Submissions S."/>
        </authorList>
    </citation>
    <scope>NUCLEOTIDE SEQUENCE [LARGE SCALE GENOMIC DNA]</scope>
    <source>
        <strain evidence="3">DSM 123</strain>
    </source>
</reference>
<accession>A0A1H8M9K5</accession>
<dbReference type="Pfam" id="PF04241">
    <property type="entry name" value="DUF423"/>
    <property type="match status" value="1"/>
</dbReference>
<dbReference type="Proteomes" id="UP000199615">
    <property type="component" value="Unassembled WGS sequence"/>
</dbReference>
<keyword evidence="1" id="KW-0812">Transmembrane</keyword>
<keyword evidence="1" id="KW-0472">Membrane</keyword>
<organism evidence="2 3">
    <name type="scientific">Rhodopseudomonas pseudopalustris</name>
    <dbReference type="NCBI Taxonomy" id="1513892"/>
    <lineage>
        <taxon>Bacteria</taxon>
        <taxon>Pseudomonadati</taxon>
        <taxon>Pseudomonadota</taxon>
        <taxon>Alphaproteobacteria</taxon>
        <taxon>Hyphomicrobiales</taxon>
        <taxon>Nitrobacteraceae</taxon>
        <taxon>Rhodopseudomonas</taxon>
    </lineage>
</organism>
<keyword evidence="1" id="KW-1133">Transmembrane helix</keyword>
<evidence type="ECO:0000256" key="1">
    <source>
        <dbReference type="SAM" id="Phobius"/>
    </source>
</evidence>
<feature type="transmembrane region" description="Helical" evidence="1">
    <location>
        <begin position="36"/>
        <end position="55"/>
    </location>
</feature>
<protein>
    <submittedName>
        <fullName evidence="2">Uncharacterized membrane protein YgdD, TMEM256/DUF423 family</fullName>
    </submittedName>
</protein>
<feature type="transmembrane region" description="Helical" evidence="1">
    <location>
        <begin position="67"/>
        <end position="86"/>
    </location>
</feature>
<evidence type="ECO:0000313" key="3">
    <source>
        <dbReference type="Proteomes" id="UP000199615"/>
    </source>
</evidence>
<dbReference type="RefSeq" id="WP_092681395.1">
    <property type="nucleotide sequence ID" value="NZ_FODT01000001.1"/>
</dbReference>
<dbReference type="AlphaFoldDB" id="A0A1H8M9K5"/>
<feature type="transmembrane region" description="Helical" evidence="1">
    <location>
        <begin position="98"/>
        <end position="119"/>
    </location>
</feature>
<proteinExistence type="predicted"/>
<dbReference type="InterPro" id="IPR006696">
    <property type="entry name" value="DUF423"/>
</dbReference>